<dbReference type="AlphaFoldDB" id="A0A1F4VEW2"/>
<dbReference type="Proteomes" id="UP000176504">
    <property type="component" value="Unassembled WGS sequence"/>
</dbReference>
<dbReference type="EMBL" id="MEVI01000001">
    <property type="protein sequence ID" value="OGC55695.1"/>
    <property type="molecule type" value="Genomic_DNA"/>
</dbReference>
<proteinExistence type="predicted"/>
<evidence type="ECO:0000313" key="2">
    <source>
        <dbReference type="Proteomes" id="UP000176504"/>
    </source>
</evidence>
<protein>
    <submittedName>
        <fullName evidence="1">Uncharacterized protein</fullName>
    </submittedName>
</protein>
<comment type="caution">
    <text evidence="1">The sequence shown here is derived from an EMBL/GenBank/DDBJ whole genome shotgun (WGS) entry which is preliminary data.</text>
</comment>
<accession>A0A1F4VEW2</accession>
<sequence length="86" mass="9747">MFSGVFCVKMAKGMYRWVAIYYGGYGSIQVSVEVTNSDQIPQQFATQGWQLQDILNSPEEFLNVLKAHPVLRQFSIEAWRPFAGVA</sequence>
<reference evidence="1 2" key="1">
    <citation type="journal article" date="2016" name="Nat. Commun.">
        <title>Thousands of microbial genomes shed light on interconnected biogeochemical processes in an aquifer system.</title>
        <authorList>
            <person name="Anantharaman K."/>
            <person name="Brown C.T."/>
            <person name="Hug L.A."/>
            <person name="Sharon I."/>
            <person name="Castelle C.J."/>
            <person name="Probst A.J."/>
            <person name="Thomas B.C."/>
            <person name="Singh A."/>
            <person name="Wilkins M.J."/>
            <person name="Karaoz U."/>
            <person name="Brodie E.L."/>
            <person name="Williams K.H."/>
            <person name="Hubbard S.S."/>
            <person name="Banfield J.F."/>
        </authorList>
    </citation>
    <scope>NUCLEOTIDE SEQUENCE [LARGE SCALE GENOMIC DNA]</scope>
</reference>
<organism evidence="1 2">
    <name type="scientific">candidate division WWE3 bacterium RIFCSPLOWO2_01_FULL_41_18</name>
    <dbReference type="NCBI Taxonomy" id="1802625"/>
    <lineage>
        <taxon>Bacteria</taxon>
        <taxon>Katanobacteria</taxon>
    </lineage>
</organism>
<gene>
    <name evidence="1" type="ORF">A3A78_01485</name>
</gene>
<evidence type="ECO:0000313" key="1">
    <source>
        <dbReference type="EMBL" id="OGC55695.1"/>
    </source>
</evidence>
<name>A0A1F4VEW2_UNCKA</name>